<dbReference type="PIRSF" id="PIRSF001439">
    <property type="entry name" value="CryM"/>
    <property type="match status" value="1"/>
</dbReference>
<organism evidence="3 4">
    <name type="scientific">Rhizobium halophytocola</name>
    <dbReference type="NCBI Taxonomy" id="735519"/>
    <lineage>
        <taxon>Bacteria</taxon>
        <taxon>Pseudomonadati</taxon>
        <taxon>Pseudomonadota</taxon>
        <taxon>Alphaproteobacteria</taxon>
        <taxon>Hyphomicrobiales</taxon>
        <taxon>Rhizobiaceae</taxon>
        <taxon>Rhizobium/Agrobacterium group</taxon>
        <taxon>Rhizobium</taxon>
    </lineage>
</organism>
<dbReference type="RefSeq" id="WP_209948902.1">
    <property type="nucleotide sequence ID" value="NZ_JAGGJU010000016.1"/>
</dbReference>
<dbReference type="InterPro" id="IPR023401">
    <property type="entry name" value="ODC_N"/>
</dbReference>
<dbReference type="GO" id="GO:0008473">
    <property type="term" value="F:ornithine cyclodeaminase activity"/>
    <property type="evidence" value="ECO:0007669"/>
    <property type="project" value="UniProtKB-EC"/>
</dbReference>
<evidence type="ECO:0000256" key="2">
    <source>
        <dbReference type="ARBA" id="ARBA00023027"/>
    </source>
</evidence>
<keyword evidence="4" id="KW-1185">Reference proteome</keyword>
<dbReference type="InterPro" id="IPR003462">
    <property type="entry name" value="ODC_Mu_crystall"/>
</dbReference>
<keyword evidence="2" id="KW-0520">NAD</keyword>
<comment type="similarity">
    <text evidence="1">Belongs to the ornithine cyclodeaminase/mu-crystallin family.</text>
</comment>
<dbReference type="Proteomes" id="UP000759443">
    <property type="component" value="Unassembled WGS sequence"/>
</dbReference>
<accession>A0ABS4E5N0</accession>
<dbReference type="PANTHER" id="PTHR13812:SF19">
    <property type="entry name" value="KETIMINE REDUCTASE MU-CRYSTALLIN"/>
    <property type="match status" value="1"/>
</dbReference>
<gene>
    <name evidence="3" type="ORF">J2Z17_004717</name>
</gene>
<proteinExistence type="inferred from homology"/>
<protein>
    <submittedName>
        <fullName evidence="3">Ornithine cyclodeaminase</fullName>
        <ecNumber evidence="3">4.3.1.12</ecNumber>
    </submittedName>
</protein>
<dbReference type="EC" id="4.3.1.12" evidence="3"/>
<comment type="caution">
    <text evidence="3">The sequence shown here is derived from an EMBL/GenBank/DDBJ whole genome shotgun (WGS) entry which is preliminary data.</text>
</comment>
<reference evidence="3 4" key="1">
    <citation type="submission" date="2021-03" db="EMBL/GenBank/DDBJ databases">
        <title>Genomic Encyclopedia of Type Strains, Phase IV (KMG-IV): sequencing the most valuable type-strain genomes for metagenomic binning, comparative biology and taxonomic classification.</title>
        <authorList>
            <person name="Goeker M."/>
        </authorList>
    </citation>
    <scope>NUCLEOTIDE SEQUENCE [LARGE SCALE GENOMIC DNA]</scope>
    <source>
        <strain evidence="3 4">DSM 21600</strain>
    </source>
</reference>
<dbReference type="EMBL" id="JAGGJU010000016">
    <property type="protein sequence ID" value="MBP1853256.1"/>
    <property type="molecule type" value="Genomic_DNA"/>
</dbReference>
<sequence>MPTILTDEDLDNDTAMGVALEAIDASLRVKAEGLLIAPPRHVVPFAPSGSLFLTIGGTGGDNGLAGFRAYTSFDQAKHDQVVAVWHTETGALQGLVLGRRLGELRTGAIGGIAIKLLAREDATTIGVIGGGRQAFMQIAAAKHLRPISAVKVYSRSAENRESFAEQVTAQFELPAEPAESAEEAVADADIVICGTTATSPVLEAAWLKPGTHVTSVGPKMAGASEIGTDLAGRARIIATDSVAQCHAYDKPFFLDGTPDADRLMELDRILVGESPRRESEEDITLFCSTGLAGTEVYVAARLLAALSGG</sequence>
<dbReference type="PANTHER" id="PTHR13812">
    <property type="entry name" value="KETIMINE REDUCTASE MU-CRYSTALLIN"/>
    <property type="match status" value="1"/>
</dbReference>
<name>A0ABS4E5N0_9HYPH</name>
<dbReference type="Gene3D" id="3.40.50.720">
    <property type="entry name" value="NAD(P)-binding Rossmann-like Domain"/>
    <property type="match status" value="1"/>
</dbReference>
<evidence type="ECO:0000256" key="1">
    <source>
        <dbReference type="ARBA" id="ARBA00008903"/>
    </source>
</evidence>
<keyword evidence="3" id="KW-0456">Lyase</keyword>
<evidence type="ECO:0000313" key="3">
    <source>
        <dbReference type="EMBL" id="MBP1853256.1"/>
    </source>
</evidence>
<dbReference type="InterPro" id="IPR036291">
    <property type="entry name" value="NAD(P)-bd_dom_sf"/>
</dbReference>
<dbReference type="SUPFAM" id="SSF51735">
    <property type="entry name" value="NAD(P)-binding Rossmann-fold domains"/>
    <property type="match status" value="1"/>
</dbReference>
<evidence type="ECO:0000313" key="4">
    <source>
        <dbReference type="Proteomes" id="UP000759443"/>
    </source>
</evidence>
<dbReference type="Gene3D" id="3.30.1780.10">
    <property type="entry name" value="ornithine cyclodeaminase, domain 1"/>
    <property type="match status" value="1"/>
</dbReference>
<dbReference type="Pfam" id="PF02423">
    <property type="entry name" value="OCD_Mu_crystall"/>
    <property type="match status" value="1"/>
</dbReference>